<dbReference type="Pfam" id="PF04588">
    <property type="entry name" value="HIG_1_N"/>
    <property type="match status" value="1"/>
</dbReference>
<evidence type="ECO:0000256" key="4">
    <source>
        <dbReference type="ARBA" id="ARBA00023136"/>
    </source>
</evidence>
<evidence type="ECO:0000256" key="5">
    <source>
        <dbReference type="SAM" id="MobiDB-lite"/>
    </source>
</evidence>
<evidence type="ECO:0000256" key="6">
    <source>
        <dbReference type="SAM" id="Phobius"/>
    </source>
</evidence>
<feature type="transmembrane region" description="Helical" evidence="6">
    <location>
        <begin position="155"/>
        <end position="173"/>
    </location>
</feature>
<feature type="transmembrane region" description="Helical" evidence="6">
    <location>
        <begin position="116"/>
        <end position="134"/>
    </location>
</feature>
<dbReference type="GO" id="GO:0005739">
    <property type="term" value="C:mitochondrion"/>
    <property type="evidence" value="ECO:0007669"/>
    <property type="project" value="UniProtKB-SubCell"/>
</dbReference>
<feature type="region of interest" description="Disordered" evidence="5">
    <location>
        <begin position="198"/>
        <end position="228"/>
    </location>
</feature>
<keyword evidence="2 6" id="KW-0812">Transmembrane</keyword>
<evidence type="ECO:0000256" key="1">
    <source>
        <dbReference type="ARBA" id="ARBA00004173"/>
    </source>
</evidence>
<evidence type="ECO:0000313" key="8">
    <source>
        <dbReference type="EMBL" id="CDP36565.1"/>
    </source>
</evidence>
<evidence type="ECO:0000256" key="3">
    <source>
        <dbReference type="ARBA" id="ARBA00022989"/>
    </source>
</evidence>
<keyword evidence="3 6" id="KW-1133">Transmembrane helix</keyword>
<feature type="compositionally biased region" description="Basic residues" evidence="5">
    <location>
        <begin position="212"/>
        <end position="228"/>
    </location>
</feature>
<dbReference type="GO" id="GO:0033617">
    <property type="term" value="P:mitochondrial respiratory chain complex IV assembly"/>
    <property type="evidence" value="ECO:0007669"/>
    <property type="project" value="TreeGrafter"/>
</dbReference>
<feature type="domain" description="HIG1" evidence="7">
    <location>
        <begin position="88"/>
        <end position="179"/>
    </location>
</feature>
<dbReference type="PhylomeDB" id="A0A060T619"/>
<proteinExistence type="predicted"/>
<evidence type="ECO:0000259" key="7">
    <source>
        <dbReference type="PROSITE" id="PS51503"/>
    </source>
</evidence>
<reference evidence="8" key="1">
    <citation type="submission" date="2014-02" db="EMBL/GenBank/DDBJ databases">
        <authorList>
            <person name="Genoscope - CEA"/>
        </authorList>
    </citation>
    <scope>NUCLEOTIDE SEQUENCE</scope>
    <source>
        <strain evidence="8">LS3</strain>
    </source>
</reference>
<dbReference type="PANTHER" id="PTHR28018:SF3">
    <property type="entry name" value="RESPIRATORY SUPERCOMPLEX FACTOR 2, MITOCHONDRIAL"/>
    <property type="match status" value="1"/>
</dbReference>
<dbReference type="InterPro" id="IPR040153">
    <property type="entry name" value="Rcf2"/>
</dbReference>
<accession>A0A060T619</accession>
<comment type="subcellular location">
    <subcellularLocation>
        <location evidence="1">Mitochondrion</location>
    </subcellularLocation>
</comment>
<organism evidence="8">
    <name type="scientific">Blastobotrys adeninivorans</name>
    <name type="common">Yeast</name>
    <name type="synonym">Arxula adeninivorans</name>
    <dbReference type="NCBI Taxonomy" id="409370"/>
    <lineage>
        <taxon>Eukaryota</taxon>
        <taxon>Fungi</taxon>
        <taxon>Dikarya</taxon>
        <taxon>Ascomycota</taxon>
        <taxon>Saccharomycotina</taxon>
        <taxon>Dipodascomycetes</taxon>
        <taxon>Dipodascales</taxon>
        <taxon>Trichomonascaceae</taxon>
        <taxon>Blastobotrys</taxon>
    </lineage>
</organism>
<gene>
    <name evidence="8" type="ORF">GNLVRS02_ARAD1B15950g</name>
</gene>
<name>A0A060T619_BLAAD</name>
<sequence length="228" mass="25841">MKIPSKEELNDYVSAITWGGLKGGAIGLGLSAAGTMYLTRMKPHYIRNKTTFAKTFFFMFPVLACGVTSMEIASQRFDQSRYGWGEMSEEAIKARAQLERKPFKDRALDWCGDNRYKIIAGAWAASMAGSFWWINRDKYMTKAQKIVQARMYAQGLTVVLLLASMAMTGMSAGEQRKEERRQEDAVWQDIIKDEEAKLRSQGVTEEQMHSAPAHKPHVHKSHHKEPTS</sequence>
<dbReference type="PANTHER" id="PTHR28018">
    <property type="entry name" value="RESPIRATORY SUPERCOMPLEX FACTOR 2, MITOCHONDRIAL"/>
    <property type="match status" value="1"/>
</dbReference>
<keyword evidence="4 6" id="KW-0472">Membrane</keyword>
<dbReference type="EMBL" id="HG937692">
    <property type="protein sequence ID" value="CDP36565.1"/>
    <property type="molecule type" value="Genomic_DNA"/>
</dbReference>
<evidence type="ECO:0000256" key="2">
    <source>
        <dbReference type="ARBA" id="ARBA00022692"/>
    </source>
</evidence>
<feature type="transmembrane region" description="Helical" evidence="6">
    <location>
        <begin position="51"/>
        <end position="70"/>
    </location>
</feature>
<protein>
    <submittedName>
        <fullName evidence="8">ARAD1B15950p</fullName>
    </submittedName>
</protein>
<dbReference type="InterPro" id="IPR007667">
    <property type="entry name" value="Hypoxia_induced_domain"/>
</dbReference>
<dbReference type="AlphaFoldDB" id="A0A060T619"/>
<feature type="transmembrane region" description="Helical" evidence="6">
    <location>
        <begin position="20"/>
        <end position="39"/>
    </location>
</feature>
<dbReference type="PROSITE" id="PS51503">
    <property type="entry name" value="HIG1"/>
    <property type="match status" value="1"/>
</dbReference>
<reference evidence="8" key="2">
    <citation type="submission" date="2014-06" db="EMBL/GenBank/DDBJ databases">
        <title>The complete genome of Blastobotrys (Arxula) adeninivorans LS3 - a yeast of biotechnological interest.</title>
        <authorList>
            <person name="Kunze G."/>
            <person name="Gaillardin C."/>
            <person name="Czernicka M."/>
            <person name="Durrens P."/>
            <person name="Martin T."/>
            <person name="Boer E."/>
            <person name="Gabaldon T."/>
            <person name="Cruz J."/>
            <person name="Talla E."/>
            <person name="Marck C."/>
            <person name="Goffeau A."/>
            <person name="Barbe V."/>
            <person name="Baret P."/>
            <person name="Baronian K."/>
            <person name="Beier S."/>
            <person name="Bleykasten C."/>
            <person name="Bode R."/>
            <person name="Casaregola S."/>
            <person name="Despons L."/>
            <person name="Fairhead C."/>
            <person name="Giersberg M."/>
            <person name="Gierski P."/>
            <person name="Hahnel U."/>
            <person name="Hartmann A."/>
            <person name="Jankowska D."/>
            <person name="Jubin C."/>
            <person name="Jung P."/>
            <person name="Lafontaine I."/>
            <person name="Leh-Louis V."/>
            <person name="Lemaire M."/>
            <person name="Marcet-Houben M."/>
            <person name="Mascher M."/>
            <person name="Morel G."/>
            <person name="Richard G.-F."/>
            <person name="Riechen J."/>
            <person name="Sacerdot C."/>
            <person name="Sarkar A."/>
            <person name="Savel G."/>
            <person name="Schacherer J."/>
            <person name="Sherman D."/>
            <person name="Straub M.-L."/>
            <person name="Stein N."/>
            <person name="Thierry A."/>
            <person name="Trautwein-Schult A."/>
            <person name="Westhof E."/>
            <person name="Worch S."/>
            <person name="Dujon B."/>
            <person name="Souciet J.-L."/>
            <person name="Wincker P."/>
            <person name="Scholz U."/>
            <person name="Neuveglise N."/>
        </authorList>
    </citation>
    <scope>NUCLEOTIDE SEQUENCE</scope>
    <source>
        <strain evidence="8">LS3</strain>
    </source>
</reference>